<dbReference type="EMBL" id="LPHD01000214">
    <property type="protein sequence ID" value="KWA70490.1"/>
    <property type="molecule type" value="Genomic_DNA"/>
</dbReference>
<proteinExistence type="predicted"/>
<evidence type="ECO:0000313" key="1">
    <source>
        <dbReference type="EMBL" id="KWA70490.1"/>
    </source>
</evidence>
<protein>
    <submittedName>
        <fullName evidence="1">Uncharacterized protein</fullName>
    </submittedName>
</protein>
<dbReference type="RefSeq" id="WP_059655106.1">
    <property type="nucleotide sequence ID" value="NZ_LOXJ01000031.1"/>
</dbReference>
<sequence length="169" mass="18694">MNTMNNQCAKAEKLLAVKLLRINESVSSFNTKIRPENFTFRSSAVRSEDGGKLVLFSGAFTDGDFAILPFAIAFSSSRHYGQVSGLRQLALSRNLPHREYVWAFLSIIEYLEDAAELPRGALVSAVNRVTQGGARHDRVAMCDEYEAFCIRAAKDLPYDLSLEVLGEAA</sequence>
<dbReference type="AlphaFoldDB" id="A0A106PLQ6"/>
<evidence type="ECO:0000313" key="2">
    <source>
        <dbReference type="Proteomes" id="UP000060630"/>
    </source>
</evidence>
<dbReference type="Proteomes" id="UP000060630">
    <property type="component" value="Unassembled WGS sequence"/>
</dbReference>
<gene>
    <name evidence="1" type="ORF">WL29_08145</name>
</gene>
<accession>A0A106PLQ6</accession>
<name>A0A106PLQ6_9BURK</name>
<comment type="caution">
    <text evidence="1">The sequence shown here is derived from an EMBL/GenBank/DDBJ whole genome shotgun (WGS) entry which is preliminary data.</text>
</comment>
<organism evidence="1 2">
    <name type="scientific">Burkholderia ubonensis</name>
    <dbReference type="NCBI Taxonomy" id="101571"/>
    <lineage>
        <taxon>Bacteria</taxon>
        <taxon>Pseudomonadati</taxon>
        <taxon>Pseudomonadota</taxon>
        <taxon>Betaproteobacteria</taxon>
        <taxon>Burkholderiales</taxon>
        <taxon>Burkholderiaceae</taxon>
        <taxon>Burkholderia</taxon>
        <taxon>Burkholderia cepacia complex</taxon>
    </lineage>
</organism>
<reference evidence="1 2" key="1">
    <citation type="submission" date="2015-11" db="EMBL/GenBank/DDBJ databases">
        <title>Expanding the genomic diversity of Burkholderia species for the development of highly accurate diagnostics.</title>
        <authorList>
            <person name="Sahl J."/>
            <person name="Keim P."/>
            <person name="Wagner D."/>
        </authorList>
    </citation>
    <scope>NUCLEOTIDE SEQUENCE [LARGE SCALE GENOMIC DNA]</scope>
    <source>
        <strain evidence="1 2">MSMB2087WGS</strain>
    </source>
</reference>